<gene>
    <name evidence="1" type="ORF">Tco_1019762</name>
</gene>
<evidence type="ECO:0000313" key="1">
    <source>
        <dbReference type="EMBL" id="GJT68282.1"/>
    </source>
</evidence>
<keyword evidence="2" id="KW-1185">Reference proteome</keyword>
<organism evidence="1 2">
    <name type="scientific">Tanacetum coccineum</name>
    <dbReference type="NCBI Taxonomy" id="301880"/>
    <lineage>
        <taxon>Eukaryota</taxon>
        <taxon>Viridiplantae</taxon>
        <taxon>Streptophyta</taxon>
        <taxon>Embryophyta</taxon>
        <taxon>Tracheophyta</taxon>
        <taxon>Spermatophyta</taxon>
        <taxon>Magnoliopsida</taxon>
        <taxon>eudicotyledons</taxon>
        <taxon>Gunneridae</taxon>
        <taxon>Pentapetalae</taxon>
        <taxon>asterids</taxon>
        <taxon>campanulids</taxon>
        <taxon>Asterales</taxon>
        <taxon>Asteraceae</taxon>
        <taxon>Asteroideae</taxon>
        <taxon>Anthemideae</taxon>
        <taxon>Anthemidinae</taxon>
        <taxon>Tanacetum</taxon>
    </lineage>
</organism>
<evidence type="ECO:0000313" key="2">
    <source>
        <dbReference type="Proteomes" id="UP001151760"/>
    </source>
</evidence>
<protein>
    <submittedName>
        <fullName evidence="1">Uncharacterized protein</fullName>
    </submittedName>
</protein>
<comment type="caution">
    <text evidence="1">The sequence shown here is derived from an EMBL/GenBank/DDBJ whole genome shotgun (WGS) entry which is preliminary data.</text>
</comment>
<reference evidence="1" key="1">
    <citation type="journal article" date="2022" name="Int. J. Mol. Sci.">
        <title>Draft Genome of Tanacetum Coccineum: Genomic Comparison of Closely Related Tanacetum-Family Plants.</title>
        <authorList>
            <person name="Yamashiro T."/>
            <person name="Shiraishi A."/>
            <person name="Nakayama K."/>
            <person name="Satake H."/>
        </authorList>
    </citation>
    <scope>NUCLEOTIDE SEQUENCE</scope>
</reference>
<reference evidence="1" key="2">
    <citation type="submission" date="2022-01" db="EMBL/GenBank/DDBJ databases">
        <authorList>
            <person name="Yamashiro T."/>
            <person name="Shiraishi A."/>
            <person name="Satake H."/>
            <person name="Nakayama K."/>
        </authorList>
    </citation>
    <scope>NUCLEOTIDE SEQUENCE</scope>
</reference>
<proteinExistence type="predicted"/>
<sequence length="152" mass="17996">MLVNSRDEYLVIEKEGLGDKRREKDVKFKVLCILRGIFFCSGIEKFIEEMANPTDLAGHILVRRTVWRSSGLRYETSEKKVDEVDFISQRVELVSRVSATMTKARVKVNLTMRWWIDFLWKVVRWIDDEFVEEVERSWDGSLSKTLVMKEDE</sequence>
<dbReference type="EMBL" id="BQNB010017884">
    <property type="protein sequence ID" value="GJT68282.1"/>
    <property type="molecule type" value="Genomic_DNA"/>
</dbReference>
<accession>A0ABQ5FY85</accession>
<dbReference type="Proteomes" id="UP001151760">
    <property type="component" value="Unassembled WGS sequence"/>
</dbReference>
<name>A0ABQ5FY85_9ASTR</name>